<dbReference type="AlphaFoldDB" id="A0A0V1DIK8"/>
<protein>
    <submittedName>
        <fullName evidence="1">Uncharacterized protein</fullName>
    </submittedName>
</protein>
<dbReference type="OrthoDB" id="5913873at2759"/>
<dbReference type="Proteomes" id="UP000054653">
    <property type="component" value="Unassembled WGS sequence"/>
</dbReference>
<comment type="caution">
    <text evidence="1">The sequence shown here is derived from an EMBL/GenBank/DDBJ whole genome shotgun (WGS) entry which is preliminary data.</text>
</comment>
<evidence type="ECO:0000313" key="2">
    <source>
        <dbReference type="Proteomes" id="UP000054653"/>
    </source>
</evidence>
<sequence>MTELDKTPLAPYEKSVLLIETNFLVNAMIMLKLNPIIFEWLQLNDYAHQEATPCRLLSSTVPSVRHLPSTGAHPLRTSPPGLLNYLKTKLNNRSLIFNNTVTWRDWDKIREENDRKTVLLLFIRSPKMQKPKKSSVKSIPLDWPFNSQRPNRHIFETTVRLKPRRLGFLSSSLKRKTDTGYPLPVQTTTINPG</sequence>
<name>A0A0V1DIK8_TRIBR</name>
<gene>
    <name evidence="1" type="ORF">T03_3177</name>
</gene>
<keyword evidence="2" id="KW-1185">Reference proteome</keyword>
<evidence type="ECO:0000313" key="1">
    <source>
        <dbReference type="EMBL" id="KRY61281.1"/>
    </source>
</evidence>
<dbReference type="EMBL" id="JYDI01000002">
    <property type="protein sequence ID" value="KRY61281.1"/>
    <property type="molecule type" value="Genomic_DNA"/>
</dbReference>
<proteinExistence type="predicted"/>
<organism evidence="1 2">
    <name type="scientific">Trichinella britovi</name>
    <name type="common">Parasitic roundworm</name>
    <dbReference type="NCBI Taxonomy" id="45882"/>
    <lineage>
        <taxon>Eukaryota</taxon>
        <taxon>Metazoa</taxon>
        <taxon>Ecdysozoa</taxon>
        <taxon>Nematoda</taxon>
        <taxon>Enoplea</taxon>
        <taxon>Dorylaimia</taxon>
        <taxon>Trichinellida</taxon>
        <taxon>Trichinellidae</taxon>
        <taxon>Trichinella</taxon>
    </lineage>
</organism>
<accession>A0A0V1DIK8</accession>
<reference evidence="1 2" key="1">
    <citation type="submission" date="2015-01" db="EMBL/GenBank/DDBJ databases">
        <title>Evolution of Trichinella species and genotypes.</title>
        <authorList>
            <person name="Korhonen P.K."/>
            <person name="Edoardo P."/>
            <person name="Giuseppe L.R."/>
            <person name="Gasser R.B."/>
        </authorList>
    </citation>
    <scope>NUCLEOTIDE SEQUENCE [LARGE SCALE GENOMIC DNA]</scope>
    <source>
        <strain evidence="1">ISS120</strain>
    </source>
</reference>